<keyword evidence="3" id="KW-1185">Reference proteome</keyword>
<protein>
    <submittedName>
        <fullName evidence="2">Flagellar hook-length control protein FliK</fullName>
    </submittedName>
</protein>
<dbReference type="Pfam" id="PF02120">
    <property type="entry name" value="Flg_hook"/>
    <property type="match status" value="1"/>
</dbReference>
<proteinExistence type="predicted"/>
<accession>A0ABX8XAE8</accession>
<keyword evidence="2" id="KW-0966">Cell projection</keyword>
<organism evidence="2 3">
    <name type="scientific">Shewanella putrefaciens</name>
    <name type="common">Pseudomonas putrefaciens</name>
    <dbReference type="NCBI Taxonomy" id="24"/>
    <lineage>
        <taxon>Bacteria</taxon>
        <taxon>Pseudomonadati</taxon>
        <taxon>Pseudomonadota</taxon>
        <taxon>Gammaproteobacteria</taxon>
        <taxon>Alteromonadales</taxon>
        <taxon>Shewanellaceae</taxon>
        <taxon>Shewanella</taxon>
    </lineage>
</organism>
<evidence type="ECO:0000313" key="2">
    <source>
        <dbReference type="EMBL" id="QYX72443.1"/>
    </source>
</evidence>
<evidence type="ECO:0000313" key="3">
    <source>
        <dbReference type="Proteomes" id="UP000827084"/>
    </source>
</evidence>
<dbReference type="Gene3D" id="3.30.750.140">
    <property type="match status" value="1"/>
</dbReference>
<dbReference type="PANTHER" id="PTHR37533">
    <property type="entry name" value="FLAGELLAR HOOK-LENGTH CONTROL PROTEIN"/>
    <property type="match status" value="1"/>
</dbReference>
<dbReference type="Proteomes" id="UP000827084">
    <property type="component" value="Chromosome"/>
</dbReference>
<reference evidence="2 3" key="1">
    <citation type="submission" date="2021-08" db="EMBL/GenBank/DDBJ databases">
        <title>Shewanella putrefaciens YZ-J, complete genome.</title>
        <authorList>
            <person name="Yi Z."/>
        </authorList>
    </citation>
    <scope>NUCLEOTIDE SEQUENCE [LARGE SCALE GENOMIC DNA]</scope>
    <source>
        <strain evidence="2 3">YZ-J</strain>
    </source>
</reference>
<dbReference type="InterPro" id="IPR052563">
    <property type="entry name" value="FliK"/>
</dbReference>
<dbReference type="PANTHER" id="PTHR37533:SF2">
    <property type="entry name" value="FLAGELLAR HOOK-LENGTH CONTROL PROTEIN"/>
    <property type="match status" value="1"/>
</dbReference>
<dbReference type="InterPro" id="IPR021136">
    <property type="entry name" value="Flagellar_hook_control-like_C"/>
</dbReference>
<dbReference type="InterPro" id="IPR038610">
    <property type="entry name" value="FliK-like_C_sf"/>
</dbReference>
<feature type="domain" description="Flagellar hook-length control protein-like C-terminal" evidence="1">
    <location>
        <begin position="279"/>
        <end position="359"/>
    </location>
</feature>
<sequence length="393" mass="41991">MISDLLSTRHMGTNPNVTTKVTSAVDQDKAESFTLLALPVEPSAESMPQERSLDITTEQSQESGYNPFLNQHINNLVESAPFTGVDAVTQGAMFNSEAEINSTSIRLDDVAFASLNSLTTPTVVAPLVPVTLPIEASKTESVGQTSASLVGLSVASQRGALFSRGMASSMALVGSASQPASMSTEISPISSALAKDAMTTPFSDSSRFDHLKADTSVFQRVLAELRGHEAKDINAIGTQPIVSTQAASATQWGPVSLTPTASLAQQAQEILTPLREHLRFQVDQHIKKAELRLDPPELGKIDLNIRLEGDRLQVHMHAVNPAIRDALLNGLERLRMDLAMDHGGQIDVDVGQGGSQQQQQETALFASSIAPETAMENGADVMTREKSQLDLLA</sequence>
<keyword evidence="2" id="KW-0282">Flagellum</keyword>
<dbReference type="CDD" id="cd17470">
    <property type="entry name" value="T3SS_Flik_C"/>
    <property type="match status" value="1"/>
</dbReference>
<gene>
    <name evidence="2" type="ORF">K3G22_17170</name>
</gene>
<dbReference type="RefSeq" id="WP_128090231.1">
    <property type="nucleotide sequence ID" value="NZ_BMPK01000001.1"/>
</dbReference>
<dbReference type="GeneID" id="67445027"/>
<evidence type="ECO:0000259" key="1">
    <source>
        <dbReference type="Pfam" id="PF02120"/>
    </source>
</evidence>
<keyword evidence="2" id="KW-0969">Cilium</keyword>
<dbReference type="EMBL" id="CP080635">
    <property type="protein sequence ID" value="QYX72443.1"/>
    <property type="molecule type" value="Genomic_DNA"/>
</dbReference>
<name>A0ABX8XAE8_SHEPU</name>